<evidence type="ECO:0000313" key="1">
    <source>
        <dbReference type="EMBL" id="QCE10641.1"/>
    </source>
</evidence>
<dbReference type="AlphaFoldDB" id="A0A4D6NCM5"/>
<reference evidence="1 2" key="1">
    <citation type="submission" date="2019-04" db="EMBL/GenBank/DDBJ databases">
        <title>An improved genome assembly and genetic linkage map for asparagus bean, Vigna unguiculata ssp. sesquipedialis.</title>
        <authorList>
            <person name="Xia Q."/>
            <person name="Zhang R."/>
            <person name="Dong Y."/>
        </authorList>
    </citation>
    <scope>NUCLEOTIDE SEQUENCE [LARGE SCALE GENOMIC DNA]</scope>
    <source>
        <tissue evidence="1">Leaf</tissue>
    </source>
</reference>
<sequence length="84" mass="9728">MFMKGVGMIVVMDREKRLSCERSEVLGPKSYAFNLQECLVDTLHLLARCNQVVIPLMVVIQGFWAQPHLQLWRACCDENDNNFK</sequence>
<accession>A0A4D6NCM5</accession>
<keyword evidence="2" id="KW-1185">Reference proteome</keyword>
<gene>
    <name evidence="1" type="ORF">DEO72_LG10g1872</name>
</gene>
<protein>
    <submittedName>
        <fullName evidence="1">Uncharacterized protein</fullName>
    </submittedName>
</protein>
<proteinExistence type="predicted"/>
<dbReference type="EMBL" id="CP039354">
    <property type="protein sequence ID" value="QCE10641.1"/>
    <property type="molecule type" value="Genomic_DNA"/>
</dbReference>
<dbReference type="Proteomes" id="UP000501690">
    <property type="component" value="Linkage Group LG10"/>
</dbReference>
<organism evidence="1 2">
    <name type="scientific">Vigna unguiculata</name>
    <name type="common">Cowpea</name>
    <dbReference type="NCBI Taxonomy" id="3917"/>
    <lineage>
        <taxon>Eukaryota</taxon>
        <taxon>Viridiplantae</taxon>
        <taxon>Streptophyta</taxon>
        <taxon>Embryophyta</taxon>
        <taxon>Tracheophyta</taxon>
        <taxon>Spermatophyta</taxon>
        <taxon>Magnoliopsida</taxon>
        <taxon>eudicotyledons</taxon>
        <taxon>Gunneridae</taxon>
        <taxon>Pentapetalae</taxon>
        <taxon>rosids</taxon>
        <taxon>fabids</taxon>
        <taxon>Fabales</taxon>
        <taxon>Fabaceae</taxon>
        <taxon>Papilionoideae</taxon>
        <taxon>50 kb inversion clade</taxon>
        <taxon>NPAAA clade</taxon>
        <taxon>indigoferoid/millettioid clade</taxon>
        <taxon>Phaseoleae</taxon>
        <taxon>Vigna</taxon>
    </lineage>
</organism>
<name>A0A4D6NCM5_VIGUN</name>
<evidence type="ECO:0000313" key="2">
    <source>
        <dbReference type="Proteomes" id="UP000501690"/>
    </source>
</evidence>